<evidence type="ECO:0000256" key="6">
    <source>
        <dbReference type="ARBA" id="ARBA00022807"/>
    </source>
</evidence>
<dbReference type="CDD" id="cd02257">
    <property type="entry name" value="Peptidase_C19"/>
    <property type="match status" value="1"/>
</dbReference>
<proteinExistence type="predicted"/>
<dbReference type="Pfam" id="PF00443">
    <property type="entry name" value="UCH"/>
    <property type="match status" value="1"/>
</dbReference>
<dbReference type="InterPro" id="IPR018200">
    <property type="entry name" value="USP_CS"/>
</dbReference>
<organism evidence="9 10">
    <name type="scientific">Strigomonas culicis</name>
    <dbReference type="NCBI Taxonomy" id="28005"/>
    <lineage>
        <taxon>Eukaryota</taxon>
        <taxon>Discoba</taxon>
        <taxon>Euglenozoa</taxon>
        <taxon>Kinetoplastea</taxon>
        <taxon>Metakinetoplastina</taxon>
        <taxon>Trypanosomatida</taxon>
        <taxon>Trypanosomatidae</taxon>
        <taxon>Strigomonadinae</taxon>
        <taxon>Strigomonas</taxon>
    </lineage>
</organism>
<dbReference type="PROSITE" id="PS50235">
    <property type="entry name" value="USP_3"/>
    <property type="match status" value="1"/>
</dbReference>
<dbReference type="InterPro" id="IPR038765">
    <property type="entry name" value="Papain-like_cys_pep_sf"/>
</dbReference>
<keyword evidence="6" id="KW-0788">Thiol protease</keyword>
<evidence type="ECO:0000256" key="7">
    <source>
        <dbReference type="SAM" id="MobiDB-lite"/>
    </source>
</evidence>
<dbReference type="SUPFAM" id="SSF54001">
    <property type="entry name" value="Cysteine proteinases"/>
    <property type="match status" value="1"/>
</dbReference>
<sequence length="468" mass="51323">MSVTLQEEKRLNYEDQLLKDNPNLPFGHVPDLLQVYRQLAQSTDAVPKGIFAKKFSTLPLPRGISNSRHFCYMNAVLQALLFTPPFAQLLVAAVKESERCPNCAALGKWFLQYWQPGFTRIVVQPPVLPCFQRNLLPAAHFGTEGLMDGSVQQDAQEYLLRLLHVVSDELIALEKHVREAMAKGRKKKNNGADDDDESGGGWTVIKGKEKLNVREHAFAEGSSALLANVFGGLTESHLKGKKKNKDHVSVTVQPFFTLEVDYKDGFPQGNRSSPLDIEKALLTTFREEKIEDAKSGQMLTKTVFLKTLPCVLLLQLKRFSYNISPYDGSVTCTKDNVRFDVKRTLVIPKALCSNQTLSAEARTYKLLSVIAHLGSEQVTGHYTCYLANNFANPDHVAATRGGGGAGPSALAGGSPPPGDVVGANVVVKQSRRGRKKKCRSRGHEHLVELSTAATYSQRGGGFSSTGGL</sequence>
<dbReference type="Gene3D" id="3.90.70.10">
    <property type="entry name" value="Cysteine proteinases"/>
    <property type="match status" value="1"/>
</dbReference>
<comment type="caution">
    <text evidence="9">The sequence shown here is derived from an EMBL/GenBank/DDBJ whole genome shotgun (WGS) entry which is preliminary data.</text>
</comment>
<dbReference type="GO" id="GO:0016579">
    <property type="term" value="P:protein deubiquitination"/>
    <property type="evidence" value="ECO:0007669"/>
    <property type="project" value="InterPro"/>
</dbReference>
<name>S9UAU0_9TRYP</name>
<dbReference type="GO" id="GO:0005634">
    <property type="term" value="C:nucleus"/>
    <property type="evidence" value="ECO:0007669"/>
    <property type="project" value="TreeGrafter"/>
</dbReference>
<dbReference type="OrthoDB" id="429671at2759"/>
<dbReference type="InterPro" id="IPR001394">
    <property type="entry name" value="Peptidase_C19_UCH"/>
</dbReference>
<evidence type="ECO:0000259" key="8">
    <source>
        <dbReference type="PROSITE" id="PS50235"/>
    </source>
</evidence>
<dbReference type="EC" id="3.4.19.12" evidence="2"/>
<comment type="catalytic activity">
    <reaction evidence="1">
        <text>Thiol-dependent hydrolysis of ester, thioester, amide, peptide and isopeptide bonds formed by the C-terminal Gly of ubiquitin (a 76-residue protein attached to proteins as an intracellular targeting signal).</text>
        <dbReference type="EC" id="3.4.19.12"/>
    </reaction>
</comment>
<keyword evidence="10" id="KW-1185">Reference proteome</keyword>
<dbReference type="PANTHER" id="PTHR24006">
    <property type="entry name" value="UBIQUITIN CARBOXYL-TERMINAL HYDROLASE"/>
    <property type="match status" value="1"/>
</dbReference>
<dbReference type="PANTHER" id="PTHR24006:SF687">
    <property type="entry name" value="UBIQUITIN CARBOXYL-TERMINAL HYDROLASE 10"/>
    <property type="match status" value="1"/>
</dbReference>
<evidence type="ECO:0000256" key="4">
    <source>
        <dbReference type="ARBA" id="ARBA00022786"/>
    </source>
</evidence>
<dbReference type="Proteomes" id="UP000015354">
    <property type="component" value="Unassembled WGS sequence"/>
</dbReference>
<dbReference type="InterPro" id="IPR050164">
    <property type="entry name" value="Peptidase_C19"/>
</dbReference>
<reference evidence="9 10" key="1">
    <citation type="journal article" date="2013" name="PLoS ONE">
        <title>Predicting the Proteins of Angomonas deanei, Strigomonas culicis and Their Respective Endosymbionts Reveals New Aspects of the Trypanosomatidae Family.</title>
        <authorList>
            <person name="Motta M.C."/>
            <person name="Martins A.C."/>
            <person name="de Souza S.S."/>
            <person name="Catta-Preta C.M."/>
            <person name="Silva R."/>
            <person name="Klein C.C."/>
            <person name="de Almeida L.G."/>
            <person name="de Lima Cunha O."/>
            <person name="Ciapina L.P."/>
            <person name="Brocchi M."/>
            <person name="Colabardini A.C."/>
            <person name="de Araujo Lima B."/>
            <person name="Machado C.R."/>
            <person name="de Almeida Soares C.M."/>
            <person name="Probst C.M."/>
            <person name="de Menezes C.B."/>
            <person name="Thompson C.E."/>
            <person name="Bartholomeu D.C."/>
            <person name="Gradia D.F."/>
            <person name="Pavoni D.P."/>
            <person name="Grisard E.C."/>
            <person name="Fantinatti-Garboggini F."/>
            <person name="Marchini F.K."/>
            <person name="Rodrigues-Luiz G.F."/>
            <person name="Wagner G."/>
            <person name="Goldman G.H."/>
            <person name="Fietto J.L."/>
            <person name="Elias M.C."/>
            <person name="Goldman M.H."/>
            <person name="Sagot M.F."/>
            <person name="Pereira M."/>
            <person name="Stoco P.H."/>
            <person name="de Mendonca-Neto R.P."/>
            <person name="Teixeira S.M."/>
            <person name="Maciel T.E."/>
            <person name="de Oliveira Mendes T.A."/>
            <person name="Urmenyi T.P."/>
            <person name="de Souza W."/>
            <person name="Schenkman S."/>
            <person name="de Vasconcelos A.T."/>
        </authorList>
    </citation>
    <scope>NUCLEOTIDE SEQUENCE [LARGE SCALE GENOMIC DNA]</scope>
</reference>
<keyword evidence="4" id="KW-0833">Ubl conjugation pathway</keyword>
<dbReference type="InterPro" id="IPR028889">
    <property type="entry name" value="USP"/>
</dbReference>
<protein>
    <recommendedName>
        <fullName evidence="2">ubiquitinyl hydrolase 1</fullName>
        <ecNumber evidence="2">3.4.19.12</ecNumber>
    </recommendedName>
</protein>
<evidence type="ECO:0000256" key="3">
    <source>
        <dbReference type="ARBA" id="ARBA00022670"/>
    </source>
</evidence>
<feature type="region of interest" description="Disordered" evidence="7">
    <location>
        <begin position="182"/>
        <end position="201"/>
    </location>
</feature>
<dbReference type="GO" id="GO:0006508">
    <property type="term" value="P:proteolysis"/>
    <property type="evidence" value="ECO:0007669"/>
    <property type="project" value="UniProtKB-KW"/>
</dbReference>
<dbReference type="GO" id="GO:0004843">
    <property type="term" value="F:cysteine-type deubiquitinase activity"/>
    <property type="evidence" value="ECO:0007669"/>
    <property type="project" value="UniProtKB-EC"/>
</dbReference>
<evidence type="ECO:0000256" key="1">
    <source>
        <dbReference type="ARBA" id="ARBA00000707"/>
    </source>
</evidence>
<feature type="domain" description="USP" evidence="8">
    <location>
        <begin position="62"/>
        <end position="468"/>
    </location>
</feature>
<keyword evidence="3" id="KW-0645">Protease</keyword>
<dbReference type="PROSITE" id="PS00973">
    <property type="entry name" value="USP_2"/>
    <property type="match status" value="1"/>
</dbReference>
<evidence type="ECO:0000313" key="10">
    <source>
        <dbReference type="Proteomes" id="UP000015354"/>
    </source>
</evidence>
<dbReference type="EMBL" id="ATMH01005426">
    <property type="protein sequence ID" value="EPY27912.1"/>
    <property type="molecule type" value="Genomic_DNA"/>
</dbReference>
<keyword evidence="5 9" id="KW-0378">Hydrolase</keyword>
<gene>
    <name evidence="9" type="ORF">STCU_05426</name>
</gene>
<accession>S9UAU0</accession>
<evidence type="ECO:0000256" key="5">
    <source>
        <dbReference type="ARBA" id="ARBA00022801"/>
    </source>
</evidence>
<dbReference type="AlphaFoldDB" id="S9UAU0"/>
<dbReference type="GO" id="GO:0005829">
    <property type="term" value="C:cytosol"/>
    <property type="evidence" value="ECO:0007669"/>
    <property type="project" value="TreeGrafter"/>
</dbReference>
<evidence type="ECO:0000313" key="9">
    <source>
        <dbReference type="EMBL" id="EPY27912.1"/>
    </source>
</evidence>
<evidence type="ECO:0000256" key="2">
    <source>
        <dbReference type="ARBA" id="ARBA00012759"/>
    </source>
</evidence>